<keyword evidence="4" id="KW-0597">Phosphoprotein</keyword>
<sequence length="462" mass="49373">MKPFGEGGSRSLLHDVVDWMLAPLAVLWPVSIAVSYAIGSALADGPFDRELSDFANAVSEEIRRAPPGLGAPIRFPVLERARSATADPMFAQISKPSGELVAGDAFVPLPPVDACVRGSVRLRSVTTEEGDLRIACELSGPEGGATVIVQVAEFLDRRREHATRVTLMMMGAVLVFVPIVSGLALLAIYRGLAPIRRLREEIASRDPSDLRPLPVEGAPAEMEPLLKSVNVQMERVRANLDSQRHFVADAAHQLRTPLAALKTQSQLARGAQTLEEASARLDRIAESADHVSHLASQLLSLARADDAKADGERAVNLEVKMRLACLHRSDAAIAKSIHLAFEAPDEPVTVMGDPDLVYEMFLNLVDNAVRYTPEGGEVTARVLGTPAPAAEVEDNGPGVPDADREMVFERFHRVLGSGAPGSGLGLSIVRSIAARYGATVSLSPGREGRGALFRVAFPPGKP</sequence>
<comment type="catalytic activity">
    <reaction evidence="1">
        <text>ATP + protein L-histidine = ADP + protein N-phospho-L-histidine.</text>
        <dbReference type="EC" id="2.7.13.3"/>
    </reaction>
</comment>
<dbReference type="PRINTS" id="PR00344">
    <property type="entry name" value="BCTRLSENSOR"/>
</dbReference>
<keyword evidence="15" id="KW-1185">Reference proteome</keyword>
<dbReference type="RefSeq" id="WP_171095418.1">
    <property type="nucleotide sequence ID" value="NZ_CP053069.1"/>
</dbReference>
<reference evidence="14 15" key="1">
    <citation type="submission" date="2020-04" db="EMBL/GenBank/DDBJ databases">
        <title>Usitatibacter rugosus gen. nov., sp. nov. and Usitatibacter palustris sp. nov., novel members of Usitatibacteraceae fam. nov. within the order Nitrosomonadales isolated from soil.</title>
        <authorList>
            <person name="Huber K.J."/>
            <person name="Neumann-Schaal M."/>
            <person name="Geppert A."/>
            <person name="Luckner M."/>
            <person name="Wanner G."/>
            <person name="Overmann J."/>
        </authorList>
    </citation>
    <scope>NUCLEOTIDE SEQUENCE [LARGE SCALE GENOMIC DNA]</scope>
    <source>
        <strain evidence="14 15">0125_3</strain>
    </source>
</reference>
<evidence type="ECO:0000256" key="9">
    <source>
        <dbReference type="ARBA" id="ARBA00023012"/>
    </source>
</evidence>
<dbReference type="SUPFAM" id="SSF55874">
    <property type="entry name" value="ATPase domain of HSP90 chaperone/DNA topoisomerase II/histidine kinase"/>
    <property type="match status" value="1"/>
</dbReference>
<keyword evidence="9" id="KW-0902">Two-component regulatory system</keyword>
<dbReference type="Gene3D" id="1.10.287.130">
    <property type="match status" value="1"/>
</dbReference>
<evidence type="ECO:0000256" key="10">
    <source>
        <dbReference type="ARBA" id="ARBA00023136"/>
    </source>
</evidence>
<evidence type="ECO:0000256" key="2">
    <source>
        <dbReference type="ARBA" id="ARBA00004370"/>
    </source>
</evidence>
<dbReference type="InterPro" id="IPR003661">
    <property type="entry name" value="HisK_dim/P_dom"/>
</dbReference>
<feature type="domain" description="Histidine kinase" evidence="12">
    <location>
        <begin position="249"/>
        <end position="461"/>
    </location>
</feature>
<dbReference type="PANTHER" id="PTHR45436">
    <property type="entry name" value="SENSOR HISTIDINE KINASE YKOH"/>
    <property type="match status" value="1"/>
</dbReference>
<feature type="transmembrane region" description="Helical" evidence="11">
    <location>
        <begin position="167"/>
        <end position="189"/>
    </location>
</feature>
<dbReference type="EMBL" id="CP053069">
    <property type="protein sequence ID" value="QJR12855.1"/>
    <property type="molecule type" value="Genomic_DNA"/>
</dbReference>
<dbReference type="InterPro" id="IPR036097">
    <property type="entry name" value="HisK_dim/P_sf"/>
</dbReference>
<evidence type="ECO:0000256" key="1">
    <source>
        <dbReference type="ARBA" id="ARBA00000085"/>
    </source>
</evidence>
<dbReference type="PANTHER" id="PTHR45436:SF1">
    <property type="entry name" value="SENSOR PROTEIN QSEC"/>
    <property type="match status" value="1"/>
</dbReference>
<dbReference type="GO" id="GO:0005886">
    <property type="term" value="C:plasma membrane"/>
    <property type="evidence" value="ECO:0007669"/>
    <property type="project" value="TreeGrafter"/>
</dbReference>
<feature type="domain" description="HAMP" evidence="13">
    <location>
        <begin position="189"/>
        <end position="241"/>
    </location>
</feature>
<dbReference type="SUPFAM" id="SSF47384">
    <property type="entry name" value="Homodimeric domain of signal transducing histidine kinase"/>
    <property type="match status" value="1"/>
</dbReference>
<dbReference type="KEGG" id="uru:DSM104443_03949"/>
<dbReference type="SMART" id="SM00388">
    <property type="entry name" value="HisKA"/>
    <property type="match status" value="1"/>
</dbReference>
<gene>
    <name evidence="14" type="primary">sasA_11</name>
    <name evidence="14" type="ORF">DSM104443_03949</name>
</gene>
<name>A0A6M4H0J4_9PROT</name>
<evidence type="ECO:0000256" key="3">
    <source>
        <dbReference type="ARBA" id="ARBA00012438"/>
    </source>
</evidence>
<evidence type="ECO:0000259" key="12">
    <source>
        <dbReference type="PROSITE" id="PS50109"/>
    </source>
</evidence>
<evidence type="ECO:0000256" key="4">
    <source>
        <dbReference type="ARBA" id="ARBA00022553"/>
    </source>
</evidence>
<dbReference type="InterPro" id="IPR036890">
    <property type="entry name" value="HATPase_C_sf"/>
</dbReference>
<evidence type="ECO:0000313" key="15">
    <source>
        <dbReference type="Proteomes" id="UP000501534"/>
    </source>
</evidence>
<evidence type="ECO:0000313" key="14">
    <source>
        <dbReference type="EMBL" id="QJR12855.1"/>
    </source>
</evidence>
<dbReference type="CDD" id="cd00082">
    <property type="entry name" value="HisKA"/>
    <property type="match status" value="1"/>
</dbReference>
<evidence type="ECO:0000256" key="8">
    <source>
        <dbReference type="ARBA" id="ARBA00022989"/>
    </source>
</evidence>
<dbReference type="PROSITE" id="PS50109">
    <property type="entry name" value="HIS_KIN"/>
    <property type="match status" value="1"/>
</dbReference>
<dbReference type="InterPro" id="IPR004358">
    <property type="entry name" value="Sig_transdc_His_kin-like_C"/>
</dbReference>
<evidence type="ECO:0000256" key="11">
    <source>
        <dbReference type="SAM" id="Phobius"/>
    </source>
</evidence>
<dbReference type="GO" id="GO:0000155">
    <property type="term" value="F:phosphorelay sensor kinase activity"/>
    <property type="evidence" value="ECO:0007669"/>
    <property type="project" value="InterPro"/>
</dbReference>
<dbReference type="Pfam" id="PF02518">
    <property type="entry name" value="HATPase_c"/>
    <property type="match status" value="1"/>
</dbReference>
<comment type="subcellular location">
    <subcellularLocation>
        <location evidence="2">Membrane</location>
    </subcellularLocation>
</comment>
<accession>A0A6M4H0J4</accession>
<dbReference type="AlphaFoldDB" id="A0A6M4H0J4"/>
<dbReference type="InterPro" id="IPR005467">
    <property type="entry name" value="His_kinase_dom"/>
</dbReference>
<dbReference type="Pfam" id="PF00512">
    <property type="entry name" value="HisKA"/>
    <property type="match status" value="1"/>
</dbReference>
<keyword evidence="10 11" id="KW-0472">Membrane</keyword>
<evidence type="ECO:0000259" key="13">
    <source>
        <dbReference type="PROSITE" id="PS50885"/>
    </source>
</evidence>
<protein>
    <recommendedName>
        <fullName evidence="3">histidine kinase</fullName>
        <ecNumber evidence="3">2.7.13.3</ecNumber>
    </recommendedName>
</protein>
<dbReference type="Gene3D" id="3.30.565.10">
    <property type="entry name" value="Histidine kinase-like ATPase, C-terminal domain"/>
    <property type="match status" value="1"/>
</dbReference>
<dbReference type="Proteomes" id="UP000501534">
    <property type="component" value="Chromosome"/>
</dbReference>
<evidence type="ECO:0000256" key="6">
    <source>
        <dbReference type="ARBA" id="ARBA00022692"/>
    </source>
</evidence>
<evidence type="ECO:0000256" key="7">
    <source>
        <dbReference type="ARBA" id="ARBA00022777"/>
    </source>
</evidence>
<proteinExistence type="predicted"/>
<dbReference type="SMART" id="SM00387">
    <property type="entry name" value="HATPase_c"/>
    <property type="match status" value="1"/>
</dbReference>
<dbReference type="Pfam" id="PF08521">
    <property type="entry name" value="2CSK_N"/>
    <property type="match status" value="1"/>
</dbReference>
<evidence type="ECO:0000256" key="5">
    <source>
        <dbReference type="ARBA" id="ARBA00022679"/>
    </source>
</evidence>
<organism evidence="14 15">
    <name type="scientific">Usitatibacter rugosus</name>
    <dbReference type="NCBI Taxonomy" id="2732067"/>
    <lineage>
        <taxon>Bacteria</taxon>
        <taxon>Pseudomonadati</taxon>
        <taxon>Pseudomonadota</taxon>
        <taxon>Betaproteobacteria</taxon>
        <taxon>Nitrosomonadales</taxon>
        <taxon>Usitatibacteraceae</taxon>
        <taxon>Usitatibacter</taxon>
    </lineage>
</organism>
<keyword evidence="7 14" id="KW-0418">Kinase</keyword>
<dbReference type="InterPro" id="IPR013727">
    <property type="entry name" value="2CSK_N"/>
</dbReference>
<dbReference type="InterPro" id="IPR003594">
    <property type="entry name" value="HATPase_dom"/>
</dbReference>
<keyword evidence="6 11" id="KW-0812">Transmembrane</keyword>
<dbReference type="EC" id="2.7.13.3" evidence="3"/>
<keyword evidence="8 11" id="KW-1133">Transmembrane helix</keyword>
<dbReference type="PROSITE" id="PS50885">
    <property type="entry name" value="HAMP"/>
    <property type="match status" value="1"/>
</dbReference>
<dbReference type="InterPro" id="IPR050428">
    <property type="entry name" value="TCS_sensor_his_kinase"/>
</dbReference>
<feature type="transmembrane region" description="Helical" evidence="11">
    <location>
        <begin position="20"/>
        <end position="43"/>
    </location>
</feature>
<dbReference type="InterPro" id="IPR003660">
    <property type="entry name" value="HAMP_dom"/>
</dbReference>
<keyword evidence="5 14" id="KW-0808">Transferase</keyword>